<dbReference type="AlphaFoldDB" id="A0A2Y9U0X8"/>
<evidence type="ECO:0000256" key="3">
    <source>
        <dbReference type="ARBA" id="ARBA00022650"/>
    </source>
</evidence>
<evidence type="ECO:0000259" key="8">
    <source>
        <dbReference type="Pfam" id="PF00171"/>
    </source>
</evidence>
<dbReference type="InterPro" id="IPR016163">
    <property type="entry name" value="Ald_DH_C"/>
</dbReference>
<dbReference type="EC" id="1.2.1.41" evidence="7"/>
<keyword evidence="5 7" id="KW-0560">Oxidoreductase</keyword>
<feature type="domain" description="Aldehyde dehydrogenase" evidence="8">
    <location>
        <begin position="8"/>
        <end position="282"/>
    </location>
</feature>
<dbReference type="HAMAP" id="MF_00412">
    <property type="entry name" value="ProA"/>
    <property type="match status" value="1"/>
</dbReference>
<evidence type="ECO:0000313" key="9">
    <source>
        <dbReference type="EMBL" id="AWH89726.1"/>
    </source>
</evidence>
<dbReference type="KEGG" id="lpv:HYN51_14970"/>
<dbReference type="PROSITE" id="PS01223">
    <property type="entry name" value="PROA"/>
    <property type="match status" value="1"/>
</dbReference>
<dbReference type="SUPFAM" id="SSF53720">
    <property type="entry name" value="ALDH-like"/>
    <property type="match status" value="1"/>
</dbReference>
<comment type="subcellular location">
    <subcellularLocation>
        <location evidence="7">Cytoplasm</location>
    </subcellularLocation>
</comment>
<dbReference type="PANTHER" id="PTHR11063:SF8">
    <property type="entry name" value="DELTA-1-PYRROLINE-5-CARBOXYLATE SYNTHASE"/>
    <property type="match status" value="1"/>
</dbReference>
<comment type="catalytic activity">
    <reaction evidence="6 7">
        <text>L-glutamate 5-semialdehyde + phosphate + NADP(+) = L-glutamyl 5-phosphate + NADPH + H(+)</text>
        <dbReference type="Rhea" id="RHEA:19541"/>
        <dbReference type="ChEBI" id="CHEBI:15378"/>
        <dbReference type="ChEBI" id="CHEBI:43474"/>
        <dbReference type="ChEBI" id="CHEBI:57783"/>
        <dbReference type="ChEBI" id="CHEBI:58066"/>
        <dbReference type="ChEBI" id="CHEBI:58274"/>
        <dbReference type="ChEBI" id="CHEBI:58349"/>
        <dbReference type="EC" id="1.2.1.41"/>
    </reaction>
</comment>
<dbReference type="RefSeq" id="WP_108901769.1">
    <property type="nucleotide sequence ID" value="NZ_CP029185.2"/>
</dbReference>
<protein>
    <recommendedName>
        <fullName evidence="7">Gamma-glutamyl phosphate reductase</fullName>
        <shortName evidence="7">GPR</shortName>
        <ecNumber evidence="7">1.2.1.41</ecNumber>
    </recommendedName>
    <alternativeName>
        <fullName evidence="7">Glutamate-5-semialdehyde dehydrogenase</fullName>
    </alternativeName>
    <alternativeName>
        <fullName evidence="7">Glutamyl-gamma-semialdehyde dehydrogenase</fullName>
        <shortName evidence="7">GSA dehydrogenase</shortName>
    </alternativeName>
</protein>
<dbReference type="InterPro" id="IPR020593">
    <property type="entry name" value="G-glutamylP_reductase_CS"/>
</dbReference>
<keyword evidence="10" id="KW-1185">Reference proteome</keyword>
<evidence type="ECO:0000256" key="2">
    <source>
        <dbReference type="ARBA" id="ARBA00022605"/>
    </source>
</evidence>
<dbReference type="Pfam" id="PF00171">
    <property type="entry name" value="Aldedh"/>
    <property type="match status" value="1"/>
</dbReference>
<keyword evidence="7" id="KW-0963">Cytoplasm</keyword>
<dbReference type="InterPro" id="IPR012134">
    <property type="entry name" value="Glu-5-SA_DH"/>
</dbReference>
<evidence type="ECO:0000256" key="7">
    <source>
        <dbReference type="HAMAP-Rule" id="MF_00412"/>
    </source>
</evidence>
<dbReference type="Gene3D" id="3.40.605.10">
    <property type="entry name" value="Aldehyde Dehydrogenase, Chain A, domain 1"/>
    <property type="match status" value="1"/>
</dbReference>
<evidence type="ECO:0000256" key="5">
    <source>
        <dbReference type="ARBA" id="ARBA00023002"/>
    </source>
</evidence>
<dbReference type="InterPro" id="IPR016161">
    <property type="entry name" value="Ald_DH/histidinol_DH"/>
</dbReference>
<dbReference type="OrthoDB" id="9809970at2"/>
<dbReference type="InterPro" id="IPR000965">
    <property type="entry name" value="GPR_dom"/>
</dbReference>
<dbReference type="GO" id="GO:0055129">
    <property type="term" value="P:L-proline biosynthetic process"/>
    <property type="evidence" value="ECO:0007669"/>
    <property type="project" value="UniProtKB-UniRule"/>
</dbReference>
<name>A0A2Y9U0X8_9GAMM</name>
<dbReference type="PANTHER" id="PTHR11063">
    <property type="entry name" value="GLUTAMATE SEMIALDEHYDE DEHYDROGENASE"/>
    <property type="match status" value="1"/>
</dbReference>
<dbReference type="PIRSF" id="PIRSF000151">
    <property type="entry name" value="GPR"/>
    <property type="match status" value="1"/>
</dbReference>
<evidence type="ECO:0000256" key="6">
    <source>
        <dbReference type="ARBA" id="ARBA00049024"/>
    </source>
</evidence>
<accession>A0A2Y9U0X8</accession>
<comment type="pathway">
    <text evidence="1 7">Amino-acid biosynthesis; L-proline biosynthesis; L-glutamate 5-semialdehyde from L-glutamate: step 2/2.</text>
</comment>
<evidence type="ECO:0000256" key="1">
    <source>
        <dbReference type="ARBA" id="ARBA00004985"/>
    </source>
</evidence>
<dbReference type="InterPro" id="IPR016162">
    <property type="entry name" value="Ald_DH_N"/>
</dbReference>
<dbReference type="FunFam" id="3.40.309.10:FF:000006">
    <property type="entry name" value="Gamma-glutamyl phosphate reductase"/>
    <property type="match status" value="1"/>
</dbReference>
<evidence type="ECO:0000313" key="10">
    <source>
        <dbReference type="Proteomes" id="UP000244908"/>
    </source>
</evidence>
<dbReference type="InterPro" id="IPR015590">
    <property type="entry name" value="Aldehyde_DH_dom"/>
</dbReference>
<keyword evidence="3 7" id="KW-0641">Proline biosynthesis</keyword>
<organism evidence="9 10">
    <name type="scientific">Limnobaculum parvum</name>
    <dbReference type="NCBI Taxonomy" id="2172103"/>
    <lineage>
        <taxon>Bacteria</taxon>
        <taxon>Pseudomonadati</taxon>
        <taxon>Pseudomonadota</taxon>
        <taxon>Gammaproteobacteria</taxon>
        <taxon>Enterobacterales</taxon>
        <taxon>Budviciaceae</taxon>
        <taxon>Limnobaculum</taxon>
    </lineage>
</organism>
<dbReference type="GO" id="GO:0005737">
    <property type="term" value="C:cytoplasm"/>
    <property type="evidence" value="ECO:0007669"/>
    <property type="project" value="UniProtKB-SubCell"/>
</dbReference>
<sequence length="417" mass="44937">MLEQMGIAAKKASYQLAVLSSAKKNQALAVMADTLEANSDTILAANEKDIANAQQAGLSEAMIDRLMLTPSRLASIANDVRHVYRLTDPVGHIIDGSLMDSGLQLQRRRVPLGVVGVIYESRPNVTIDVASLCLKTGNAVILRGGKETVNTNQAMVEVIQLALNKCGLPAAAVQSIDNPDRALINALLKLDRYVDMIIPRGGAALHKLCKENSTIPVIIGGIGVCHTFVDEYADFDKALMIIENAKTQRPSTCNTLETLLVHRAIASTFLPKLGEKMHSCGVTLHASPEAMMYLSGGEVKVVPVNDDEYDNEWLSLDLNVTVVEGLDEAIDHIRIHGSAHSDAIVTRSLNNADRFVNEVDSAAVYVNASTRFTDGGQFGLGAEVAVSTQKLHARGPMGLEALTTYKWIGFGDGLIRR</sequence>
<comment type="similarity">
    <text evidence="7">Belongs to the gamma-glutamyl phosphate reductase family.</text>
</comment>
<comment type="function">
    <text evidence="7">Catalyzes the NADPH-dependent reduction of L-glutamate 5-phosphate into L-glutamate 5-semialdehyde and phosphate. The product spontaneously undergoes cyclization to form 1-pyrroline-5-carboxylate.</text>
</comment>
<dbReference type="GO" id="GO:0004350">
    <property type="term" value="F:glutamate-5-semialdehyde dehydrogenase activity"/>
    <property type="evidence" value="ECO:0007669"/>
    <property type="project" value="UniProtKB-UniRule"/>
</dbReference>
<dbReference type="Proteomes" id="UP000244908">
    <property type="component" value="Chromosome"/>
</dbReference>
<dbReference type="UniPathway" id="UPA00098">
    <property type="reaction ID" value="UER00360"/>
</dbReference>
<dbReference type="Gene3D" id="3.40.309.10">
    <property type="entry name" value="Aldehyde Dehydrogenase, Chain A, domain 2"/>
    <property type="match status" value="1"/>
</dbReference>
<dbReference type="NCBIfam" id="TIGR00407">
    <property type="entry name" value="proA"/>
    <property type="match status" value="1"/>
</dbReference>
<evidence type="ECO:0000256" key="4">
    <source>
        <dbReference type="ARBA" id="ARBA00022857"/>
    </source>
</evidence>
<gene>
    <name evidence="7 9" type="primary">proA</name>
    <name evidence="9" type="ORF">HYN51_14970</name>
</gene>
<dbReference type="GO" id="GO:0050661">
    <property type="term" value="F:NADP binding"/>
    <property type="evidence" value="ECO:0007669"/>
    <property type="project" value="InterPro"/>
</dbReference>
<keyword evidence="4 7" id="KW-0521">NADP</keyword>
<dbReference type="CDD" id="cd07079">
    <property type="entry name" value="ALDH_F18-19_ProA-GPR"/>
    <property type="match status" value="1"/>
</dbReference>
<proteinExistence type="inferred from homology"/>
<reference evidence="9 10" key="1">
    <citation type="journal article" date="2019" name="Int. J. Syst. Evol. Microbiol.">
        <title>Limnobaculum parvum gen. nov., sp. nov., isolated from a freshwater lake.</title>
        <authorList>
            <person name="Baek C."/>
            <person name="Shin S.K."/>
            <person name="Yi H."/>
        </authorList>
    </citation>
    <scope>NUCLEOTIDE SEQUENCE [LARGE SCALE GENOMIC DNA]</scope>
    <source>
        <strain evidence="9 10">HYN0051</strain>
    </source>
</reference>
<dbReference type="EMBL" id="CP029185">
    <property type="protein sequence ID" value="AWH89726.1"/>
    <property type="molecule type" value="Genomic_DNA"/>
</dbReference>
<keyword evidence="2 7" id="KW-0028">Amino-acid biosynthesis</keyword>
<dbReference type="NCBIfam" id="NF001221">
    <property type="entry name" value="PRK00197.1"/>
    <property type="match status" value="1"/>
</dbReference>